<reference evidence="9 10" key="1">
    <citation type="submission" date="2016-10" db="EMBL/GenBank/DDBJ databases">
        <authorList>
            <person name="de Groot N.N."/>
        </authorList>
    </citation>
    <scope>NUCLEOTIDE SEQUENCE [LARGE SCALE GENOMIC DNA]</scope>
    <source>
        <strain evidence="9 10">AR32</strain>
    </source>
</reference>
<dbReference type="InterPro" id="IPR053926">
    <property type="entry name" value="RecX_HTH_1st"/>
</dbReference>
<evidence type="ECO:0000256" key="2">
    <source>
        <dbReference type="ARBA" id="ARBA00009695"/>
    </source>
</evidence>
<name>A0A1H5SZL3_XYLRU</name>
<dbReference type="PANTHER" id="PTHR33602:SF1">
    <property type="entry name" value="REGULATORY PROTEIN RECX FAMILY PROTEIN"/>
    <property type="match status" value="1"/>
</dbReference>
<dbReference type="GO" id="GO:0005737">
    <property type="term" value="C:cytoplasm"/>
    <property type="evidence" value="ECO:0007669"/>
    <property type="project" value="UniProtKB-SubCell"/>
</dbReference>
<dbReference type="InterPro" id="IPR036388">
    <property type="entry name" value="WH-like_DNA-bd_sf"/>
</dbReference>
<dbReference type="PANTHER" id="PTHR33602">
    <property type="entry name" value="REGULATORY PROTEIN RECX FAMILY PROTEIN"/>
    <property type="match status" value="1"/>
</dbReference>
<evidence type="ECO:0000313" key="9">
    <source>
        <dbReference type="EMBL" id="SEF55914.1"/>
    </source>
</evidence>
<organism evidence="9 10">
    <name type="scientific">Xylanibacter ruminicola</name>
    <name type="common">Prevotella ruminicola</name>
    <dbReference type="NCBI Taxonomy" id="839"/>
    <lineage>
        <taxon>Bacteria</taxon>
        <taxon>Pseudomonadati</taxon>
        <taxon>Bacteroidota</taxon>
        <taxon>Bacteroidia</taxon>
        <taxon>Bacteroidales</taxon>
        <taxon>Prevotellaceae</taxon>
        <taxon>Xylanibacter</taxon>
    </lineage>
</organism>
<feature type="domain" description="RecX first three-helical" evidence="8">
    <location>
        <begin position="10"/>
        <end position="49"/>
    </location>
</feature>
<evidence type="ECO:0000313" key="10">
    <source>
        <dbReference type="Proteomes" id="UP000236735"/>
    </source>
</evidence>
<dbReference type="RefSeq" id="WP_103915213.1">
    <property type="nucleotide sequence ID" value="NZ_FNUV01000002.1"/>
</dbReference>
<sequence length="166" mass="20084">MKKEMTEQEAYLRLAALCAQAEHCEQEMRDKMRRWGLDETAQDKVVERLTKERYIDEERYARAFVKDKIRYNKWGRRKVQQALWMKHISDDIQQQVLDEIDEKEYLDVLRPLLKQKRKSIKAESDYELNQKLVRFALSRGFGFDIIRQCLDVNKDDFDEDLDDETD</sequence>
<dbReference type="InterPro" id="IPR053925">
    <property type="entry name" value="RecX_HTH_3rd"/>
</dbReference>
<feature type="domain" description="RecX third three-helical" evidence="7">
    <location>
        <begin position="104"/>
        <end position="150"/>
    </location>
</feature>
<dbReference type="EMBL" id="FNUV01000002">
    <property type="protein sequence ID" value="SEF55914.1"/>
    <property type="molecule type" value="Genomic_DNA"/>
</dbReference>
<evidence type="ECO:0000259" key="8">
    <source>
        <dbReference type="Pfam" id="PF21982"/>
    </source>
</evidence>
<feature type="domain" description="RecX second three-helical" evidence="6">
    <location>
        <begin position="56"/>
        <end position="97"/>
    </location>
</feature>
<evidence type="ECO:0000256" key="3">
    <source>
        <dbReference type="ARBA" id="ARBA00018111"/>
    </source>
</evidence>
<evidence type="ECO:0000256" key="4">
    <source>
        <dbReference type="ARBA" id="ARBA00022490"/>
    </source>
</evidence>
<evidence type="ECO:0000259" key="7">
    <source>
        <dbReference type="Pfam" id="PF21981"/>
    </source>
</evidence>
<comment type="similarity">
    <text evidence="2 5">Belongs to the RecX family.</text>
</comment>
<dbReference type="Proteomes" id="UP000236735">
    <property type="component" value="Unassembled WGS sequence"/>
</dbReference>
<dbReference type="InterPro" id="IPR003783">
    <property type="entry name" value="Regulatory_RecX"/>
</dbReference>
<evidence type="ECO:0000256" key="1">
    <source>
        <dbReference type="ARBA" id="ARBA00004496"/>
    </source>
</evidence>
<dbReference type="AlphaFoldDB" id="A0A1H5SZL3"/>
<comment type="subcellular location">
    <subcellularLocation>
        <location evidence="1 5">Cytoplasm</location>
    </subcellularLocation>
</comment>
<dbReference type="Gene3D" id="1.10.10.10">
    <property type="entry name" value="Winged helix-like DNA-binding domain superfamily/Winged helix DNA-binding domain"/>
    <property type="match status" value="3"/>
</dbReference>
<dbReference type="GO" id="GO:0006282">
    <property type="term" value="P:regulation of DNA repair"/>
    <property type="evidence" value="ECO:0007669"/>
    <property type="project" value="UniProtKB-UniRule"/>
</dbReference>
<dbReference type="Pfam" id="PF02631">
    <property type="entry name" value="RecX_HTH2"/>
    <property type="match status" value="1"/>
</dbReference>
<evidence type="ECO:0000256" key="5">
    <source>
        <dbReference type="HAMAP-Rule" id="MF_01114"/>
    </source>
</evidence>
<keyword evidence="4 5" id="KW-0963">Cytoplasm</keyword>
<dbReference type="InterPro" id="IPR053924">
    <property type="entry name" value="RecX_HTH_2nd"/>
</dbReference>
<dbReference type="Pfam" id="PF21981">
    <property type="entry name" value="RecX_HTH3"/>
    <property type="match status" value="1"/>
</dbReference>
<evidence type="ECO:0000259" key="6">
    <source>
        <dbReference type="Pfam" id="PF02631"/>
    </source>
</evidence>
<gene>
    <name evidence="5" type="primary">recX</name>
    <name evidence="9" type="ORF">SAMN05216354_0783</name>
</gene>
<accession>A0A1H5SZL3</accession>
<dbReference type="Pfam" id="PF21982">
    <property type="entry name" value="RecX_HTH1"/>
    <property type="match status" value="1"/>
</dbReference>
<comment type="function">
    <text evidence="5">Modulates RecA activity.</text>
</comment>
<proteinExistence type="inferred from homology"/>
<dbReference type="HAMAP" id="MF_01114">
    <property type="entry name" value="RecX"/>
    <property type="match status" value="1"/>
</dbReference>
<protein>
    <recommendedName>
        <fullName evidence="3 5">Regulatory protein RecX</fullName>
    </recommendedName>
</protein>